<evidence type="ECO:0000256" key="1">
    <source>
        <dbReference type="SAM" id="MobiDB-lite"/>
    </source>
</evidence>
<dbReference type="Proteomes" id="UP000011976">
    <property type="component" value="Unassembled WGS sequence"/>
</dbReference>
<feature type="region of interest" description="Disordered" evidence="1">
    <location>
        <begin position="1"/>
        <end position="56"/>
    </location>
</feature>
<sequence length="89" mass="10190">MSLACWSEPRREVDGLEPTWRDSEEKEGRRDAEALWERMDSSAEKESEKKDFGSTRSSARLWLGEERFAAANAGERKVASKLVVTVVWD</sequence>
<protein>
    <submittedName>
        <fullName evidence="2">Uncharacterized protein</fullName>
    </submittedName>
</protein>
<organism evidence="2 3">
    <name type="scientific">Pseudozyma antarctica (strain T-34)</name>
    <name type="common">Yeast</name>
    <name type="synonym">Candida antarctica</name>
    <dbReference type="NCBI Taxonomy" id="1151754"/>
    <lineage>
        <taxon>Eukaryota</taxon>
        <taxon>Fungi</taxon>
        <taxon>Dikarya</taxon>
        <taxon>Basidiomycota</taxon>
        <taxon>Ustilaginomycotina</taxon>
        <taxon>Ustilaginomycetes</taxon>
        <taxon>Ustilaginales</taxon>
        <taxon>Ustilaginaceae</taxon>
        <taxon>Moesziomyces</taxon>
    </lineage>
</organism>
<dbReference type="EMBL" id="DF196769">
    <property type="protein sequence ID" value="GAC71403.1"/>
    <property type="molecule type" value="Genomic_DNA"/>
</dbReference>
<dbReference type="AlphaFoldDB" id="M9MA90"/>
<accession>M9MA90</accession>
<evidence type="ECO:0000313" key="3">
    <source>
        <dbReference type="Proteomes" id="UP000011976"/>
    </source>
</evidence>
<evidence type="ECO:0000313" key="2">
    <source>
        <dbReference type="EMBL" id="GAC71403.1"/>
    </source>
</evidence>
<gene>
    <name evidence="2" type="ORF">PANT_3d00018</name>
</gene>
<feature type="compositionally biased region" description="Basic and acidic residues" evidence="1">
    <location>
        <begin position="8"/>
        <end position="53"/>
    </location>
</feature>
<reference evidence="3" key="1">
    <citation type="journal article" date="2013" name="Genome Announc.">
        <title>Genome sequence of the basidiomycetous yeast Pseudozyma antarctica T-34, a producer of the glycolipid biosurfactants mannosylerythritol lipids.</title>
        <authorList>
            <person name="Morita T."/>
            <person name="Koike H."/>
            <person name="Koyama Y."/>
            <person name="Hagiwara H."/>
            <person name="Ito E."/>
            <person name="Fukuoka T."/>
            <person name="Imura T."/>
            <person name="Machida M."/>
            <person name="Kitamoto D."/>
        </authorList>
    </citation>
    <scope>NUCLEOTIDE SEQUENCE [LARGE SCALE GENOMIC DNA]</scope>
    <source>
        <strain evidence="3">T-34</strain>
    </source>
</reference>
<proteinExistence type="predicted"/>
<name>M9MA90_PSEA3</name>